<dbReference type="EMBL" id="AMCI01007771">
    <property type="protein sequence ID" value="EJW92078.1"/>
    <property type="molecule type" value="Genomic_DNA"/>
</dbReference>
<organism evidence="2">
    <name type="scientific">gut metagenome</name>
    <dbReference type="NCBI Taxonomy" id="749906"/>
    <lineage>
        <taxon>unclassified sequences</taxon>
        <taxon>metagenomes</taxon>
        <taxon>organismal metagenomes</taxon>
    </lineage>
</organism>
<reference evidence="2" key="1">
    <citation type="journal article" date="2012" name="PLoS ONE">
        <title>Gene sets for utilization of primary and secondary nutrition supplies in the distal gut of endangered iberian lynx.</title>
        <authorList>
            <person name="Alcaide M."/>
            <person name="Messina E."/>
            <person name="Richter M."/>
            <person name="Bargiela R."/>
            <person name="Peplies J."/>
            <person name="Huws S.A."/>
            <person name="Newbold C.J."/>
            <person name="Golyshin P.N."/>
            <person name="Simon M.A."/>
            <person name="Lopez G."/>
            <person name="Yakimov M.M."/>
            <person name="Ferrer M."/>
        </authorList>
    </citation>
    <scope>NUCLEOTIDE SEQUENCE</scope>
</reference>
<feature type="region of interest" description="Disordered" evidence="1">
    <location>
        <begin position="1"/>
        <end position="20"/>
    </location>
</feature>
<comment type="caution">
    <text evidence="2">The sequence shown here is derived from an EMBL/GenBank/DDBJ whole genome shotgun (WGS) entry which is preliminary data.</text>
</comment>
<accession>J9FCD7</accession>
<evidence type="ECO:0000313" key="2">
    <source>
        <dbReference type="EMBL" id="EJW92078.1"/>
    </source>
</evidence>
<gene>
    <name evidence="2" type="ORF">EVA_19816</name>
</gene>
<protein>
    <submittedName>
        <fullName evidence="2">Uncharacterized protein</fullName>
    </submittedName>
</protein>
<proteinExistence type="predicted"/>
<sequence length="20" mass="2260">TEKRRLDAPDSQTVQSLTLT</sequence>
<evidence type="ECO:0000256" key="1">
    <source>
        <dbReference type="SAM" id="MobiDB-lite"/>
    </source>
</evidence>
<dbReference type="AlphaFoldDB" id="J9FCD7"/>
<feature type="compositionally biased region" description="Polar residues" evidence="1">
    <location>
        <begin position="10"/>
        <end position="20"/>
    </location>
</feature>
<feature type="non-terminal residue" evidence="2">
    <location>
        <position position="1"/>
    </location>
</feature>
<name>J9FCD7_9ZZZZ</name>